<evidence type="ECO:0000256" key="1">
    <source>
        <dbReference type="ARBA" id="ARBA00001946"/>
    </source>
</evidence>
<feature type="domain" description="Nudix hydrolase" evidence="13">
    <location>
        <begin position="155"/>
        <end position="295"/>
    </location>
</feature>
<keyword evidence="15" id="KW-1185">Reference proteome</keyword>
<evidence type="ECO:0000256" key="8">
    <source>
        <dbReference type="ARBA" id="ARBA00025164"/>
    </source>
</evidence>
<evidence type="ECO:0000256" key="3">
    <source>
        <dbReference type="ARBA" id="ARBA00012453"/>
    </source>
</evidence>
<evidence type="ECO:0000256" key="2">
    <source>
        <dbReference type="ARBA" id="ARBA00007482"/>
    </source>
</evidence>
<dbReference type="PANTHER" id="PTHR11839:SF5">
    <property type="entry name" value="ADP-RIBOSE PYROPHOSPHATASE"/>
    <property type="match status" value="1"/>
</dbReference>
<dbReference type="InterPro" id="IPR000086">
    <property type="entry name" value="NUDIX_hydrolase_dom"/>
</dbReference>
<evidence type="ECO:0000256" key="9">
    <source>
        <dbReference type="ARBA" id="ARBA00030162"/>
    </source>
</evidence>
<sequence length="312" mass="32796">MPNWRISGALAAADVRAALGVNEQAAGPDAWAFTGAPGPALAAALGETTLPDGSRLIGAENPDLAAALAAEIRVNPAVAGQRLEALIAAAAARMRAQTDPLPPDGGLLPPPDPGNVTLIRRRQPYAGFFTVEEHRLTHLRHDGAPTPPIDRSVFLSGDAVVVLPWDVARDRVMVIDQFRAAPAARGDHQPWLVETIAGRIDGVDNPEDTARREALEEAGLTLGRLVAGPNCYPSPGAVGEYLYTFIGAADLPDDAAGLGGLESEAEDIRTHILPRAELTRMALDGVIRNGPLVMLALWLECSQTRVRAALAG</sequence>
<dbReference type="Pfam" id="PF00293">
    <property type="entry name" value="NUDIX"/>
    <property type="match status" value="1"/>
</dbReference>
<evidence type="ECO:0000259" key="13">
    <source>
        <dbReference type="PROSITE" id="PS51462"/>
    </source>
</evidence>
<gene>
    <name evidence="14" type="ORF">ACFSCT_16305</name>
</gene>
<dbReference type="InterPro" id="IPR015797">
    <property type="entry name" value="NUDIX_hydrolase-like_dom_sf"/>
</dbReference>
<dbReference type="EC" id="3.6.1.13" evidence="3"/>
<evidence type="ECO:0000256" key="4">
    <source>
        <dbReference type="ARBA" id="ARBA00013297"/>
    </source>
</evidence>
<keyword evidence="5" id="KW-0479">Metal-binding</keyword>
<keyword evidence="6" id="KW-0378">Hydrolase</keyword>
<evidence type="ECO:0000256" key="6">
    <source>
        <dbReference type="ARBA" id="ARBA00022801"/>
    </source>
</evidence>
<dbReference type="SUPFAM" id="SSF55811">
    <property type="entry name" value="Nudix"/>
    <property type="match status" value="1"/>
</dbReference>
<dbReference type="RefSeq" id="WP_379144518.1">
    <property type="nucleotide sequence ID" value="NZ_JBHUEN010000046.1"/>
</dbReference>
<evidence type="ECO:0000313" key="14">
    <source>
        <dbReference type="EMBL" id="MFD1883279.1"/>
    </source>
</evidence>
<protein>
    <recommendedName>
        <fullName evidence="4">ADP-ribose pyrophosphatase</fullName>
        <ecNumber evidence="3">3.6.1.13</ecNumber>
    </recommendedName>
    <alternativeName>
        <fullName evidence="9">ADP-ribose diphosphatase</fullName>
    </alternativeName>
    <alternativeName>
        <fullName evidence="11">ADP-ribose phosphohydrolase</fullName>
    </alternativeName>
    <alternativeName>
        <fullName evidence="10">Adenosine diphosphoribose pyrophosphatase</fullName>
    </alternativeName>
</protein>
<keyword evidence="7" id="KW-0460">Magnesium</keyword>
<evidence type="ECO:0000256" key="5">
    <source>
        <dbReference type="ARBA" id="ARBA00022723"/>
    </source>
</evidence>
<dbReference type="NCBIfam" id="TIGR00052">
    <property type="entry name" value="nudix-type nucleoside diphosphatase, YffH/AdpP family"/>
    <property type="match status" value="1"/>
</dbReference>
<comment type="similarity">
    <text evidence="2">Belongs to the Nudix hydrolase family. NudF subfamily.</text>
</comment>
<accession>A0ABW4RC45</accession>
<dbReference type="EMBL" id="JBHUEN010000046">
    <property type="protein sequence ID" value="MFD1883279.1"/>
    <property type="molecule type" value="Genomic_DNA"/>
</dbReference>
<comment type="catalytic activity">
    <reaction evidence="12">
        <text>ADP-D-ribose + H2O = D-ribose 5-phosphate + AMP + 2 H(+)</text>
        <dbReference type="Rhea" id="RHEA:10412"/>
        <dbReference type="ChEBI" id="CHEBI:15377"/>
        <dbReference type="ChEBI" id="CHEBI:15378"/>
        <dbReference type="ChEBI" id="CHEBI:57967"/>
        <dbReference type="ChEBI" id="CHEBI:78346"/>
        <dbReference type="ChEBI" id="CHEBI:456215"/>
        <dbReference type="EC" id="3.6.1.13"/>
    </reaction>
</comment>
<name>A0ABW4RC45_9RHOB</name>
<organism evidence="14 15">
    <name type="scientific">Paracoccus pacificus</name>
    <dbReference type="NCBI Taxonomy" id="1463598"/>
    <lineage>
        <taxon>Bacteria</taxon>
        <taxon>Pseudomonadati</taxon>
        <taxon>Pseudomonadota</taxon>
        <taxon>Alphaproteobacteria</taxon>
        <taxon>Rhodobacterales</taxon>
        <taxon>Paracoccaceae</taxon>
        <taxon>Paracoccus</taxon>
    </lineage>
</organism>
<comment type="function">
    <text evidence="8">Acts on ADP-mannose and ADP-glucose as well as ADP-ribose. Prevents glycogen biosynthesis. The reaction catalyzed by this enzyme is a limiting step of the gluconeogenic process.</text>
</comment>
<comment type="cofactor">
    <cofactor evidence="1">
        <name>Mg(2+)</name>
        <dbReference type="ChEBI" id="CHEBI:18420"/>
    </cofactor>
</comment>
<comment type="caution">
    <text evidence="14">The sequence shown here is derived from an EMBL/GenBank/DDBJ whole genome shotgun (WGS) entry which is preliminary data.</text>
</comment>
<reference evidence="15" key="1">
    <citation type="journal article" date="2019" name="Int. J. Syst. Evol. Microbiol.">
        <title>The Global Catalogue of Microorganisms (GCM) 10K type strain sequencing project: providing services to taxonomists for standard genome sequencing and annotation.</title>
        <authorList>
            <consortium name="The Broad Institute Genomics Platform"/>
            <consortium name="The Broad Institute Genome Sequencing Center for Infectious Disease"/>
            <person name="Wu L."/>
            <person name="Ma J."/>
        </authorList>
    </citation>
    <scope>NUCLEOTIDE SEQUENCE [LARGE SCALE GENOMIC DNA]</scope>
    <source>
        <strain evidence="15">CCUG 56029</strain>
    </source>
</reference>
<evidence type="ECO:0000256" key="7">
    <source>
        <dbReference type="ARBA" id="ARBA00022842"/>
    </source>
</evidence>
<dbReference type="PROSITE" id="PS51462">
    <property type="entry name" value="NUDIX"/>
    <property type="match status" value="1"/>
</dbReference>
<proteinExistence type="inferred from homology"/>
<evidence type="ECO:0000313" key="15">
    <source>
        <dbReference type="Proteomes" id="UP001597213"/>
    </source>
</evidence>
<evidence type="ECO:0000256" key="11">
    <source>
        <dbReference type="ARBA" id="ARBA00033056"/>
    </source>
</evidence>
<evidence type="ECO:0000256" key="12">
    <source>
        <dbReference type="ARBA" id="ARBA00049546"/>
    </source>
</evidence>
<dbReference type="Gene3D" id="3.90.79.10">
    <property type="entry name" value="Nucleoside Triphosphate Pyrophosphohydrolase"/>
    <property type="match status" value="1"/>
</dbReference>
<dbReference type="Proteomes" id="UP001597213">
    <property type="component" value="Unassembled WGS sequence"/>
</dbReference>
<evidence type="ECO:0000256" key="10">
    <source>
        <dbReference type="ARBA" id="ARBA00030308"/>
    </source>
</evidence>
<dbReference type="CDD" id="cd24155">
    <property type="entry name" value="NUDIX_ADPRase"/>
    <property type="match status" value="1"/>
</dbReference>
<dbReference type="InterPro" id="IPR004385">
    <property type="entry name" value="NDP_pyrophosphatase"/>
</dbReference>
<dbReference type="PANTHER" id="PTHR11839">
    <property type="entry name" value="UDP/ADP-SUGAR PYROPHOSPHATASE"/>
    <property type="match status" value="1"/>
</dbReference>